<evidence type="ECO:0000256" key="4">
    <source>
        <dbReference type="ARBA" id="ARBA00022729"/>
    </source>
</evidence>
<dbReference type="InterPro" id="IPR000914">
    <property type="entry name" value="SBP_5_dom"/>
</dbReference>
<comment type="caution">
    <text evidence="7">The sequence shown here is derived from an EMBL/GenBank/DDBJ whole genome shotgun (WGS) entry which is preliminary data.</text>
</comment>
<dbReference type="InterPro" id="IPR030678">
    <property type="entry name" value="Peptide/Ni-bd"/>
</dbReference>
<feature type="chain" id="PRO_5018241606" evidence="5">
    <location>
        <begin position="24"/>
        <end position="514"/>
    </location>
</feature>
<accession>A0A3N1KUV5</accession>
<keyword evidence="3" id="KW-0813">Transport</keyword>
<evidence type="ECO:0000313" key="7">
    <source>
        <dbReference type="EMBL" id="ROP81125.1"/>
    </source>
</evidence>
<dbReference type="Proteomes" id="UP000278222">
    <property type="component" value="Unassembled WGS sequence"/>
</dbReference>
<dbReference type="RefSeq" id="WP_123694751.1">
    <property type="nucleotide sequence ID" value="NZ_AP019700.1"/>
</dbReference>
<comment type="similarity">
    <text evidence="2">Belongs to the bacterial solute-binding protein 5 family.</text>
</comment>
<dbReference type="GO" id="GO:0015833">
    <property type="term" value="P:peptide transport"/>
    <property type="evidence" value="ECO:0007669"/>
    <property type="project" value="TreeGrafter"/>
</dbReference>
<evidence type="ECO:0000313" key="8">
    <source>
        <dbReference type="Proteomes" id="UP000278222"/>
    </source>
</evidence>
<dbReference type="Pfam" id="PF00496">
    <property type="entry name" value="SBP_bac_5"/>
    <property type="match status" value="1"/>
</dbReference>
<evidence type="ECO:0000256" key="5">
    <source>
        <dbReference type="SAM" id="SignalP"/>
    </source>
</evidence>
<sequence>MMGRLGGAMLALAGWLAALPAAATTLVAAIPGDPGHLNPAITTASPVHAVADSVFNGLVALDRDGNPVPDLARSWQAGEGGRRYVFTLDPAARWQDGRPVTADDVVFTFRDVLLRHHARTRASLGPALPTVEAADAGTVVFTFERPYAALLRQLDVTEAPILPRHVYGGADIASHPANLRPVGSGPFRFESYRKDDSVVLARHDGYFKGRPALDRLVFRVIPDAATQVSALIQGEVDYLGRVGPADAARLAGRGVTLLSTRSGPGGANCAMTVAFNLDRPMLADARVRQGFAMGIDRAQMVDRIIHGQGRVAAAPIASGIEWAHLPGALAAVPHDRAAAGRLFDVAGLLPGPDGVRATLGIVHFPQFARYSDLMREQLAPLGIRLAARSVDPAALAQTVFTRRDFDLALISYCNGVDPEIGVRRMYDSAAIGNVPFSNAAGYRNGTVDELFRAAAAATDLGERGRAYRAIQQEVARDLPYWWLVETDFVSAHRNAFTGFAPWSGQFAERVRPAN</sequence>
<keyword evidence="8" id="KW-1185">Reference proteome</keyword>
<name>A0A3N1KUV5_9PROT</name>
<dbReference type="GO" id="GO:0043190">
    <property type="term" value="C:ATP-binding cassette (ABC) transporter complex"/>
    <property type="evidence" value="ECO:0007669"/>
    <property type="project" value="InterPro"/>
</dbReference>
<feature type="signal peptide" evidence="5">
    <location>
        <begin position="1"/>
        <end position="23"/>
    </location>
</feature>
<dbReference type="AlphaFoldDB" id="A0A3N1KUV5"/>
<organism evidence="7 8">
    <name type="scientific">Stella humosa</name>
    <dbReference type="NCBI Taxonomy" id="94"/>
    <lineage>
        <taxon>Bacteria</taxon>
        <taxon>Pseudomonadati</taxon>
        <taxon>Pseudomonadota</taxon>
        <taxon>Alphaproteobacteria</taxon>
        <taxon>Rhodospirillales</taxon>
        <taxon>Stellaceae</taxon>
        <taxon>Stella</taxon>
    </lineage>
</organism>
<dbReference type="OrthoDB" id="9803988at2"/>
<dbReference type="GO" id="GO:1904680">
    <property type="term" value="F:peptide transmembrane transporter activity"/>
    <property type="evidence" value="ECO:0007669"/>
    <property type="project" value="TreeGrafter"/>
</dbReference>
<proteinExistence type="inferred from homology"/>
<dbReference type="PANTHER" id="PTHR30290">
    <property type="entry name" value="PERIPLASMIC BINDING COMPONENT OF ABC TRANSPORTER"/>
    <property type="match status" value="1"/>
</dbReference>
<evidence type="ECO:0000259" key="6">
    <source>
        <dbReference type="Pfam" id="PF00496"/>
    </source>
</evidence>
<keyword evidence="4 5" id="KW-0732">Signal</keyword>
<evidence type="ECO:0000256" key="3">
    <source>
        <dbReference type="ARBA" id="ARBA00022448"/>
    </source>
</evidence>
<dbReference type="EMBL" id="RJKX01000018">
    <property type="protein sequence ID" value="ROP81125.1"/>
    <property type="molecule type" value="Genomic_DNA"/>
</dbReference>
<comment type="subcellular location">
    <subcellularLocation>
        <location evidence="1">Periplasm</location>
    </subcellularLocation>
</comment>
<dbReference type="InterPro" id="IPR039424">
    <property type="entry name" value="SBP_5"/>
</dbReference>
<dbReference type="GO" id="GO:0030288">
    <property type="term" value="C:outer membrane-bounded periplasmic space"/>
    <property type="evidence" value="ECO:0007669"/>
    <property type="project" value="UniProtKB-ARBA"/>
</dbReference>
<dbReference type="PIRSF" id="PIRSF002741">
    <property type="entry name" value="MppA"/>
    <property type="match status" value="1"/>
</dbReference>
<protein>
    <submittedName>
        <fullName evidence="7">Peptide/nickel transport system substrate-binding protein</fullName>
    </submittedName>
</protein>
<evidence type="ECO:0000256" key="2">
    <source>
        <dbReference type="ARBA" id="ARBA00005695"/>
    </source>
</evidence>
<gene>
    <name evidence="7" type="ORF">EDC65_4980</name>
</gene>
<reference evidence="7 8" key="1">
    <citation type="submission" date="2018-11" db="EMBL/GenBank/DDBJ databases">
        <title>Genomic Encyclopedia of Type Strains, Phase IV (KMG-IV): sequencing the most valuable type-strain genomes for metagenomic binning, comparative biology and taxonomic classification.</title>
        <authorList>
            <person name="Goeker M."/>
        </authorList>
    </citation>
    <scope>NUCLEOTIDE SEQUENCE [LARGE SCALE GENOMIC DNA]</scope>
    <source>
        <strain evidence="7 8">DSM 5900</strain>
    </source>
</reference>
<dbReference type="SUPFAM" id="SSF53850">
    <property type="entry name" value="Periplasmic binding protein-like II"/>
    <property type="match status" value="1"/>
</dbReference>
<feature type="domain" description="Solute-binding protein family 5" evidence="6">
    <location>
        <begin position="66"/>
        <end position="420"/>
    </location>
</feature>
<dbReference type="PANTHER" id="PTHR30290:SF9">
    <property type="entry name" value="OLIGOPEPTIDE-BINDING PROTEIN APPA"/>
    <property type="match status" value="1"/>
</dbReference>
<evidence type="ECO:0000256" key="1">
    <source>
        <dbReference type="ARBA" id="ARBA00004418"/>
    </source>
</evidence>
<dbReference type="Gene3D" id="3.10.105.10">
    <property type="entry name" value="Dipeptide-binding Protein, Domain 3"/>
    <property type="match status" value="1"/>
</dbReference>
<dbReference type="Gene3D" id="3.40.190.10">
    <property type="entry name" value="Periplasmic binding protein-like II"/>
    <property type="match status" value="1"/>
</dbReference>